<name>A0A2G1DFH9_9BACT</name>
<evidence type="ECO:0000256" key="4">
    <source>
        <dbReference type="ARBA" id="ARBA00022692"/>
    </source>
</evidence>
<evidence type="ECO:0000256" key="2">
    <source>
        <dbReference type="ARBA" id="ARBA00010792"/>
    </source>
</evidence>
<feature type="domain" description="VTT" evidence="8">
    <location>
        <begin position="67"/>
        <end position="181"/>
    </location>
</feature>
<dbReference type="PANTHER" id="PTHR30353">
    <property type="entry name" value="INNER MEMBRANE PROTEIN DEDA-RELATED"/>
    <property type="match status" value="1"/>
</dbReference>
<dbReference type="Proteomes" id="UP000221222">
    <property type="component" value="Unassembled WGS sequence"/>
</dbReference>
<feature type="transmembrane region" description="Helical" evidence="7">
    <location>
        <begin position="80"/>
        <end position="102"/>
    </location>
</feature>
<dbReference type="InterPro" id="IPR032818">
    <property type="entry name" value="DedA-like"/>
</dbReference>
<evidence type="ECO:0000313" key="9">
    <source>
        <dbReference type="EMBL" id="AXX91771.1"/>
    </source>
</evidence>
<dbReference type="PANTHER" id="PTHR30353:SF15">
    <property type="entry name" value="INNER MEMBRANE PROTEIN YABI"/>
    <property type="match status" value="1"/>
</dbReference>
<sequence>MQKYFRKLQTHSGKILAAFLIVFFSFLAYNLYQAPVSGFENKFMFLLKEYGYIILFAWGMLEGEAGLIMAGLLSHTGDMTLYIAIFVAGLGGFAGDQVYFYIGRFNKAYVYKKFRGQRRKFALAHLLLKKHGWPIIFMQRYMYGMRTIIPISIGITRYSAKMFAFINLISAWCWATITILPVWYFGEEILVVLHWAKEHWYFALPFALVFGGSIIYYFNKASKKKEKEL</sequence>
<dbReference type="AlphaFoldDB" id="A0A2G1DFH9"/>
<feature type="transmembrane region" description="Helical" evidence="7">
    <location>
        <begin position="52"/>
        <end position="73"/>
    </location>
</feature>
<dbReference type="Proteomes" id="UP000262712">
    <property type="component" value="Chromosome"/>
</dbReference>
<dbReference type="EMBL" id="CP032098">
    <property type="protein sequence ID" value="AXX91771.1"/>
    <property type="molecule type" value="Genomic_DNA"/>
</dbReference>
<evidence type="ECO:0000313" key="12">
    <source>
        <dbReference type="Proteomes" id="UP000262712"/>
    </source>
</evidence>
<feature type="transmembrane region" description="Helical" evidence="7">
    <location>
        <begin position="12"/>
        <end position="32"/>
    </location>
</feature>
<feature type="transmembrane region" description="Helical" evidence="7">
    <location>
        <begin position="200"/>
        <end position="218"/>
    </location>
</feature>
<evidence type="ECO:0000256" key="7">
    <source>
        <dbReference type="RuleBase" id="RU367016"/>
    </source>
</evidence>
<evidence type="ECO:0000259" key="8">
    <source>
        <dbReference type="Pfam" id="PF09335"/>
    </source>
</evidence>
<dbReference type="GO" id="GO:0005886">
    <property type="term" value="C:plasma membrane"/>
    <property type="evidence" value="ECO:0007669"/>
    <property type="project" value="UniProtKB-SubCell"/>
</dbReference>
<keyword evidence="6 7" id="KW-0472">Membrane</keyword>
<feature type="transmembrane region" description="Helical" evidence="7">
    <location>
        <begin position="164"/>
        <end position="185"/>
    </location>
</feature>
<evidence type="ECO:0000313" key="10">
    <source>
        <dbReference type="EMBL" id="PHO17233.1"/>
    </source>
</evidence>
<protein>
    <submittedName>
        <fullName evidence="9">DedA family membrane protein, type I (SNARE domain)</fullName>
    </submittedName>
    <submittedName>
        <fullName evidence="10">DedA family protein</fullName>
    </submittedName>
</protein>
<keyword evidence="3 7" id="KW-1003">Cell membrane</keyword>
<reference evidence="10 11" key="1">
    <citation type="submission" date="2017-09" db="EMBL/GenBank/DDBJ databases">
        <title>Arcobacter canalis sp. nov., a new species isolated from a water canal contaminated with urban sewage.</title>
        <authorList>
            <person name="Perez-Cataluna A."/>
            <person name="Salas-Masso N."/>
            <person name="Figueras M.J."/>
        </authorList>
    </citation>
    <scope>NUCLEOTIDE SEQUENCE [LARGE SCALE GENOMIC DNA]</scope>
    <source>
        <strain evidence="10 11">F98-3</strain>
    </source>
</reference>
<dbReference type="EMBL" id="NXFY01000021">
    <property type="protein sequence ID" value="PHO17233.1"/>
    <property type="molecule type" value="Genomic_DNA"/>
</dbReference>
<dbReference type="InterPro" id="IPR032816">
    <property type="entry name" value="VTT_dom"/>
</dbReference>
<accession>A0A2G1DFH9</accession>
<gene>
    <name evidence="9" type="ORF">AMOL_0776</name>
    <name evidence="10" type="ORF">CPU12_11570</name>
</gene>
<keyword evidence="4 7" id="KW-0812">Transmembrane</keyword>
<keyword evidence="11" id="KW-1185">Reference proteome</keyword>
<comment type="similarity">
    <text evidence="2 7">Belongs to the DedA family.</text>
</comment>
<keyword evidence="5 7" id="KW-1133">Transmembrane helix</keyword>
<evidence type="ECO:0000256" key="1">
    <source>
        <dbReference type="ARBA" id="ARBA00004651"/>
    </source>
</evidence>
<comment type="subcellular location">
    <subcellularLocation>
        <location evidence="1 7">Cell membrane</location>
        <topology evidence="1 7">Multi-pass membrane protein</topology>
    </subcellularLocation>
</comment>
<organism evidence="10 11">
    <name type="scientific">Malaciobacter molluscorum LMG 25693</name>
    <dbReference type="NCBI Taxonomy" id="870501"/>
    <lineage>
        <taxon>Bacteria</taxon>
        <taxon>Pseudomonadati</taxon>
        <taxon>Campylobacterota</taxon>
        <taxon>Epsilonproteobacteria</taxon>
        <taxon>Campylobacterales</taxon>
        <taxon>Arcobacteraceae</taxon>
        <taxon>Malaciobacter</taxon>
    </lineage>
</organism>
<evidence type="ECO:0000313" key="11">
    <source>
        <dbReference type="Proteomes" id="UP000221222"/>
    </source>
</evidence>
<evidence type="ECO:0000256" key="3">
    <source>
        <dbReference type="ARBA" id="ARBA00022475"/>
    </source>
</evidence>
<reference evidence="9 12" key="2">
    <citation type="submission" date="2018-08" db="EMBL/GenBank/DDBJ databases">
        <title>Complete genome of the Arcobacter molluscorum type strain LMG 25693.</title>
        <authorList>
            <person name="Miller W.G."/>
            <person name="Yee E."/>
            <person name="Bono J.L."/>
        </authorList>
    </citation>
    <scope>NUCLEOTIDE SEQUENCE [LARGE SCALE GENOMIC DNA]</scope>
    <source>
        <strain evidence="9 12">CECT 7696</strain>
    </source>
</reference>
<dbReference type="RefSeq" id="WP_099343282.1">
    <property type="nucleotide sequence ID" value="NZ_CP032098.1"/>
</dbReference>
<dbReference type="Pfam" id="PF09335">
    <property type="entry name" value="VTT_dom"/>
    <property type="match status" value="1"/>
</dbReference>
<dbReference type="KEGG" id="amol:AMOL_0776"/>
<evidence type="ECO:0000256" key="6">
    <source>
        <dbReference type="ARBA" id="ARBA00023136"/>
    </source>
</evidence>
<evidence type="ECO:0000256" key="5">
    <source>
        <dbReference type="ARBA" id="ARBA00022989"/>
    </source>
</evidence>
<proteinExistence type="inferred from homology"/>